<dbReference type="EMBL" id="CM042060">
    <property type="protein sequence ID" value="KAI3678584.1"/>
    <property type="molecule type" value="Genomic_DNA"/>
</dbReference>
<evidence type="ECO:0000313" key="2">
    <source>
        <dbReference type="Proteomes" id="UP001055879"/>
    </source>
</evidence>
<keyword evidence="2" id="KW-1185">Reference proteome</keyword>
<dbReference type="Proteomes" id="UP001055879">
    <property type="component" value="Linkage Group LG14"/>
</dbReference>
<name>A0ACB8Y8C2_ARCLA</name>
<organism evidence="1 2">
    <name type="scientific">Arctium lappa</name>
    <name type="common">Greater burdock</name>
    <name type="synonym">Lappa major</name>
    <dbReference type="NCBI Taxonomy" id="4217"/>
    <lineage>
        <taxon>Eukaryota</taxon>
        <taxon>Viridiplantae</taxon>
        <taxon>Streptophyta</taxon>
        <taxon>Embryophyta</taxon>
        <taxon>Tracheophyta</taxon>
        <taxon>Spermatophyta</taxon>
        <taxon>Magnoliopsida</taxon>
        <taxon>eudicotyledons</taxon>
        <taxon>Gunneridae</taxon>
        <taxon>Pentapetalae</taxon>
        <taxon>asterids</taxon>
        <taxon>campanulids</taxon>
        <taxon>Asterales</taxon>
        <taxon>Asteraceae</taxon>
        <taxon>Carduoideae</taxon>
        <taxon>Cardueae</taxon>
        <taxon>Arctiinae</taxon>
        <taxon>Arctium</taxon>
    </lineage>
</organism>
<reference evidence="1 2" key="2">
    <citation type="journal article" date="2022" name="Mol. Ecol. Resour.">
        <title>The genomes of chicory, endive, great burdock and yacon provide insights into Asteraceae paleo-polyploidization history and plant inulin production.</title>
        <authorList>
            <person name="Fan W."/>
            <person name="Wang S."/>
            <person name="Wang H."/>
            <person name="Wang A."/>
            <person name="Jiang F."/>
            <person name="Liu H."/>
            <person name="Zhao H."/>
            <person name="Xu D."/>
            <person name="Zhang Y."/>
        </authorList>
    </citation>
    <scope>NUCLEOTIDE SEQUENCE [LARGE SCALE GENOMIC DNA]</scope>
    <source>
        <strain evidence="2">cv. Niubang</strain>
    </source>
</reference>
<reference evidence="2" key="1">
    <citation type="journal article" date="2022" name="Mol. Ecol. Resour.">
        <title>The genomes of chicory, endive, great burdock and yacon provide insights into Asteraceae palaeo-polyploidization history and plant inulin production.</title>
        <authorList>
            <person name="Fan W."/>
            <person name="Wang S."/>
            <person name="Wang H."/>
            <person name="Wang A."/>
            <person name="Jiang F."/>
            <person name="Liu H."/>
            <person name="Zhao H."/>
            <person name="Xu D."/>
            <person name="Zhang Y."/>
        </authorList>
    </citation>
    <scope>NUCLEOTIDE SEQUENCE [LARGE SCALE GENOMIC DNA]</scope>
    <source>
        <strain evidence="2">cv. Niubang</strain>
    </source>
</reference>
<gene>
    <name evidence="1" type="ORF">L6452_37882</name>
</gene>
<proteinExistence type="predicted"/>
<comment type="caution">
    <text evidence="1">The sequence shown here is derived from an EMBL/GenBank/DDBJ whole genome shotgun (WGS) entry which is preliminary data.</text>
</comment>
<sequence>MMKSTTINLAYLQAEAIIPGDPLLEPENQLQRSEEDEDGQLINPNTKLSSVESISSFPGYAQPVSKFSISLLNNLFNIPP</sequence>
<accession>A0ACB8Y8C2</accession>
<evidence type="ECO:0000313" key="1">
    <source>
        <dbReference type="EMBL" id="KAI3678584.1"/>
    </source>
</evidence>
<protein>
    <submittedName>
        <fullName evidence="1">Uncharacterized protein</fullName>
    </submittedName>
</protein>